<name>A0A1B7MP79_9AGAM</name>
<dbReference type="Proteomes" id="UP000092154">
    <property type="component" value="Unassembled WGS sequence"/>
</dbReference>
<protein>
    <submittedName>
        <fullName evidence="2">Uncharacterized protein</fullName>
    </submittedName>
</protein>
<gene>
    <name evidence="2" type="ORF">K503DRAFT_803612</name>
</gene>
<accession>A0A1B7MP79</accession>
<feature type="compositionally biased region" description="Polar residues" evidence="1">
    <location>
        <begin position="7"/>
        <end position="37"/>
    </location>
</feature>
<reference evidence="2 3" key="1">
    <citation type="submission" date="2016-06" db="EMBL/GenBank/DDBJ databases">
        <title>Comparative genomics of the ectomycorrhizal sister species Rhizopogon vinicolor and Rhizopogon vesiculosus (Basidiomycota: Boletales) reveals a divergence of the mating type B locus.</title>
        <authorList>
            <consortium name="DOE Joint Genome Institute"/>
            <person name="Mujic A.B."/>
            <person name="Kuo A."/>
            <person name="Tritt A."/>
            <person name="Lipzen A."/>
            <person name="Chen C."/>
            <person name="Johnson J."/>
            <person name="Sharma A."/>
            <person name="Barry K."/>
            <person name="Grigoriev I.V."/>
            <person name="Spatafora J.W."/>
        </authorList>
    </citation>
    <scope>NUCLEOTIDE SEQUENCE [LARGE SCALE GENOMIC DNA]</scope>
    <source>
        <strain evidence="2 3">AM-OR11-026</strain>
    </source>
</reference>
<keyword evidence="3" id="KW-1185">Reference proteome</keyword>
<evidence type="ECO:0000256" key="1">
    <source>
        <dbReference type="SAM" id="MobiDB-lite"/>
    </source>
</evidence>
<dbReference type="EMBL" id="KV448614">
    <property type="protein sequence ID" value="OAX34424.1"/>
    <property type="molecule type" value="Genomic_DNA"/>
</dbReference>
<organism evidence="2 3">
    <name type="scientific">Rhizopogon vinicolor AM-OR11-026</name>
    <dbReference type="NCBI Taxonomy" id="1314800"/>
    <lineage>
        <taxon>Eukaryota</taxon>
        <taxon>Fungi</taxon>
        <taxon>Dikarya</taxon>
        <taxon>Basidiomycota</taxon>
        <taxon>Agaricomycotina</taxon>
        <taxon>Agaricomycetes</taxon>
        <taxon>Agaricomycetidae</taxon>
        <taxon>Boletales</taxon>
        <taxon>Suillineae</taxon>
        <taxon>Rhizopogonaceae</taxon>
        <taxon>Rhizopogon</taxon>
    </lineage>
</organism>
<feature type="region of interest" description="Disordered" evidence="1">
    <location>
        <begin position="1"/>
        <end position="75"/>
    </location>
</feature>
<proteinExistence type="predicted"/>
<sequence length="171" mass="18121">MTPPLSPNSGYSHSPVSPRSISPLSPAPNTALTTGQFSKIPPPSPRAMALGQLHSPSPNQKHVPPPADIHIDLCPHPPISDAGLAYADDSEDDTPMVIPLDIRKSSALSSTNKVKFPIVEGGQPSPPVQKPPSRKASASPATSRELRMPVRAARAVVPRLPPIQRCDLVEH</sequence>
<evidence type="ECO:0000313" key="2">
    <source>
        <dbReference type="EMBL" id="OAX34424.1"/>
    </source>
</evidence>
<feature type="region of interest" description="Disordered" evidence="1">
    <location>
        <begin position="117"/>
        <end position="149"/>
    </location>
</feature>
<dbReference type="InParanoid" id="A0A1B7MP79"/>
<dbReference type="AlphaFoldDB" id="A0A1B7MP79"/>
<dbReference type="OrthoDB" id="10478341at2759"/>
<evidence type="ECO:0000313" key="3">
    <source>
        <dbReference type="Proteomes" id="UP000092154"/>
    </source>
</evidence>